<feature type="binding site" evidence="11">
    <location>
        <position position="262"/>
    </location>
    <ligand>
        <name>FMN</name>
        <dbReference type="ChEBI" id="CHEBI:58210"/>
    </ligand>
</feature>
<dbReference type="UniPathway" id="UPA00070">
    <property type="reaction ID" value="UER00946"/>
</dbReference>
<dbReference type="InterPro" id="IPR050074">
    <property type="entry name" value="DHO_dehydrogenase"/>
</dbReference>
<keyword evidence="5 11" id="KW-0285">Flavoprotein</keyword>
<feature type="binding site" evidence="11">
    <location>
        <position position="80"/>
    </location>
    <ligand>
        <name>FMN</name>
        <dbReference type="ChEBI" id="CHEBI:58210"/>
    </ligand>
</feature>
<dbReference type="PATRIC" id="fig|45065.4.peg.990"/>
<accession>A0A0W0TYS1</accession>
<dbReference type="InterPro" id="IPR013785">
    <property type="entry name" value="Aldolase_TIM"/>
</dbReference>
<gene>
    <name evidence="11" type="primary">pyrD</name>
    <name evidence="12" type="ORF">Lgee_0921</name>
</gene>
<dbReference type="InterPro" id="IPR005720">
    <property type="entry name" value="Dihydroorotate_DH_cat"/>
</dbReference>
<dbReference type="EMBL" id="LNYC01000032">
    <property type="protein sequence ID" value="KTD00657.1"/>
    <property type="molecule type" value="Genomic_DNA"/>
</dbReference>
<sequence length="334" mass="36433">MYTLLRPLLFRLDAEKAHALSLKLLDYLPRWCFATPPARPVHAMGLPFPHPVGLAAGLDKNGEHLDALARMGFSFIEIGTVTPRPQSGNPRPRLFRLPESRAFINRLGFNNLGVDALVENVKRSNYQGILGINIGKNRDTSLSNAVDDYLECFRKVYPLSSYVTVNISSPNTPGLRELQQADFFDALLDALREEQLILSDAHKRWVPLAVKISPDESDESLTRMANSVAERGIEAIIATNTTALRVGVRREAHADETGGLSGHPLAARSTECVRVLKRAVGNAVTLIGVGGIDSPRTCRDKLRAGASLVQVYSGLVYQGPGLVHRLVASLPESG</sequence>
<dbReference type="PROSITE" id="PS00912">
    <property type="entry name" value="DHODEHASE_2"/>
    <property type="match status" value="1"/>
</dbReference>
<evidence type="ECO:0000256" key="10">
    <source>
        <dbReference type="ARBA" id="ARBA00048639"/>
    </source>
</evidence>
<feature type="binding site" evidence="11">
    <location>
        <position position="211"/>
    </location>
    <ligand>
        <name>FMN</name>
        <dbReference type="ChEBI" id="CHEBI:58210"/>
    </ligand>
</feature>
<dbReference type="EC" id="1.3.5.2" evidence="11"/>
<feature type="binding site" evidence="11">
    <location>
        <position position="60"/>
    </location>
    <ligand>
        <name>substrate</name>
    </ligand>
</feature>
<feature type="binding site" evidence="11">
    <location>
        <position position="166"/>
    </location>
    <ligand>
        <name>substrate</name>
    </ligand>
</feature>
<dbReference type="NCBIfam" id="NF003652">
    <property type="entry name" value="PRK05286.2-5"/>
    <property type="match status" value="1"/>
</dbReference>
<dbReference type="InterPro" id="IPR012135">
    <property type="entry name" value="Dihydroorotate_DH_1_2"/>
</dbReference>
<feature type="binding site" evidence="11">
    <location>
        <position position="291"/>
    </location>
    <ligand>
        <name>FMN</name>
        <dbReference type="ChEBI" id="CHEBI:58210"/>
    </ligand>
</feature>
<evidence type="ECO:0000256" key="4">
    <source>
        <dbReference type="ARBA" id="ARBA00005359"/>
    </source>
</evidence>
<evidence type="ECO:0000256" key="7">
    <source>
        <dbReference type="ARBA" id="ARBA00022975"/>
    </source>
</evidence>
<dbReference type="InterPro" id="IPR005719">
    <property type="entry name" value="Dihydroorotate_DH_2"/>
</dbReference>
<evidence type="ECO:0000256" key="8">
    <source>
        <dbReference type="ARBA" id="ARBA00023002"/>
    </source>
</evidence>
<evidence type="ECO:0000256" key="2">
    <source>
        <dbReference type="ARBA" id="ARBA00004370"/>
    </source>
</evidence>
<feature type="binding site" evidence="11">
    <location>
        <position position="171"/>
    </location>
    <ligand>
        <name>substrate</name>
    </ligand>
</feature>
<evidence type="ECO:0000256" key="3">
    <source>
        <dbReference type="ARBA" id="ARBA00005161"/>
    </source>
</evidence>
<comment type="subcellular location">
    <subcellularLocation>
        <location evidence="11">Cell membrane</location>
        <topology evidence="11">Peripheral membrane protein</topology>
    </subcellularLocation>
    <subcellularLocation>
        <location evidence="2">Membrane</location>
    </subcellularLocation>
</comment>
<comment type="subunit">
    <text evidence="11">Monomer.</text>
</comment>
<feature type="binding site" evidence="11">
    <location>
        <begin position="105"/>
        <end position="109"/>
    </location>
    <ligand>
        <name>substrate</name>
    </ligand>
</feature>
<evidence type="ECO:0000256" key="11">
    <source>
        <dbReference type="HAMAP-Rule" id="MF_00225"/>
    </source>
</evidence>
<comment type="function">
    <text evidence="1 11">Catalyzes the conversion of dihydroorotate to orotate with quinone as electron acceptor.</text>
</comment>
<dbReference type="SUPFAM" id="SSF51395">
    <property type="entry name" value="FMN-linked oxidoreductases"/>
    <property type="match status" value="1"/>
</dbReference>
<dbReference type="PANTHER" id="PTHR48109:SF4">
    <property type="entry name" value="DIHYDROOROTATE DEHYDROGENASE (QUINONE), MITOCHONDRIAL"/>
    <property type="match status" value="1"/>
</dbReference>
<reference evidence="12 13" key="1">
    <citation type="submission" date="2015-11" db="EMBL/GenBank/DDBJ databases">
        <title>Genomic analysis of 38 Legionella species identifies large and diverse effector repertoires.</title>
        <authorList>
            <person name="Burstein D."/>
            <person name="Amaro F."/>
            <person name="Zusman T."/>
            <person name="Lifshitz Z."/>
            <person name="Cohen O."/>
            <person name="Gilbert J.A."/>
            <person name="Pupko T."/>
            <person name="Shuman H.A."/>
            <person name="Segal G."/>
        </authorList>
    </citation>
    <scope>NUCLEOTIDE SEQUENCE [LARGE SCALE GENOMIC DNA]</scope>
    <source>
        <strain evidence="12 13">ATCC 49504</strain>
    </source>
</reference>
<organism evidence="12 13">
    <name type="scientific">Legionella geestiana</name>
    <dbReference type="NCBI Taxonomy" id="45065"/>
    <lineage>
        <taxon>Bacteria</taxon>
        <taxon>Pseudomonadati</taxon>
        <taxon>Pseudomonadota</taxon>
        <taxon>Gammaproteobacteria</taxon>
        <taxon>Legionellales</taxon>
        <taxon>Legionellaceae</taxon>
        <taxon>Legionella</taxon>
    </lineage>
</organism>
<dbReference type="NCBIfam" id="TIGR01036">
    <property type="entry name" value="pyrD_sub2"/>
    <property type="match status" value="1"/>
</dbReference>
<dbReference type="GO" id="GO:0106430">
    <property type="term" value="F:dihydroorotate dehydrogenase (quinone) activity"/>
    <property type="evidence" value="ECO:0007669"/>
    <property type="project" value="UniProtKB-EC"/>
</dbReference>
<dbReference type="NCBIfam" id="NF003645">
    <property type="entry name" value="PRK05286.1-2"/>
    <property type="match status" value="1"/>
</dbReference>
<evidence type="ECO:0000256" key="1">
    <source>
        <dbReference type="ARBA" id="ARBA00003125"/>
    </source>
</evidence>
<dbReference type="GO" id="GO:0006207">
    <property type="term" value="P:'de novo' pyrimidine nucleobase biosynthetic process"/>
    <property type="evidence" value="ECO:0007669"/>
    <property type="project" value="UniProtKB-UniRule"/>
</dbReference>
<keyword evidence="6 11" id="KW-0288">FMN</keyword>
<feature type="binding site" evidence="11">
    <location>
        <begin position="56"/>
        <end position="60"/>
    </location>
    <ligand>
        <name>FMN</name>
        <dbReference type="ChEBI" id="CHEBI:58210"/>
    </ligand>
</feature>
<keyword evidence="13" id="KW-1185">Reference proteome</keyword>
<comment type="catalytic activity">
    <reaction evidence="10 11">
        <text>(S)-dihydroorotate + a quinone = orotate + a quinol</text>
        <dbReference type="Rhea" id="RHEA:30187"/>
        <dbReference type="ChEBI" id="CHEBI:24646"/>
        <dbReference type="ChEBI" id="CHEBI:30839"/>
        <dbReference type="ChEBI" id="CHEBI:30864"/>
        <dbReference type="ChEBI" id="CHEBI:132124"/>
        <dbReference type="EC" id="1.3.5.2"/>
    </reaction>
</comment>
<feature type="binding site" evidence="11">
    <location>
        <position position="166"/>
    </location>
    <ligand>
        <name>FMN</name>
        <dbReference type="ChEBI" id="CHEBI:58210"/>
    </ligand>
</feature>
<keyword evidence="9 11" id="KW-0472">Membrane</keyword>
<dbReference type="AlphaFoldDB" id="A0A0W0TYS1"/>
<dbReference type="OrthoDB" id="9802377at2"/>
<dbReference type="PANTHER" id="PTHR48109">
    <property type="entry name" value="DIHYDROOROTATE DEHYDROGENASE (QUINONE), MITOCHONDRIAL-RELATED"/>
    <property type="match status" value="1"/>
</dbReference>
<dbReference type="GO" id="GO:0005886">
    <property type="term" value="C:plasma membrane"/>
    <property type="evidence" value="ECO:0007669"/>
    <property type="project" value="UniProtKB-SubCell"/>
</dbReference>
<dbReference type="CDD" id="cd04738">
    <property type="entry name" value="DHOD_2_like"/>
    <property type="match status" value="1"/>
</dbReference>
<dbReference type="PROSITE" id="PS00911">
    <property type="entry name" value="DHODEHASE_1"/>
    <property type="match status" value="1"/>
</dbReference>
<name>A0A0W0TYS1_9GAMM</name>
<dbReference type="Gene3D" id="3.20.20.70">
    <property type="entry name" value="Aldolase class I"/>
    <property type="match status" value="1"/>
</dbReference>
<feature type="binding site" evidence="11">
    <location>
        <position position="133"/>
    </location>
    <ligand>
        <name>FMN</name>
        <dbReference type="ChEBI" id="CHEBI:58210"/>
    </ligand>
</feature>
<dbReference type="GO" id="GO:0044205">
    <property type="term" value="P:'de novo' UMP biosynthetic process"/>
    <property type="evidence" value="ECO:0007669"/>
    <property type="project" value="UniProtKB-UniRule"/>
</dbReference>
<protein>
    <recommendedName>
        <fullName evidence="11">Dihydroorotate dehydrogenase (quinone)</fullName>
        <ecNumber evidence="11">1.3.5.2</ecNumber>
    </recommendedName>
    <alternativeName>
        <fullName evidence="11">DHOdehase</fullName>
        <shortName evidence="11">DHOD</shortName>
        <shortName evidence="11">DHODase</shortName>
    </alternativeName>
    <alternativeName>
        <fullName evidence="11">Dihydroorotate oxidase</fullName>
    </alternativeName>
</protein>
<proteinExistence type="inferred from homology"/>
<evidence type="ECO:0000256" key="9">
    <source>
        <dbReference type="ARBA" id="ARBA00023136"/>
    </source>
</evidence>
<keyword evidence="8 11" id="KW-0560">Oxidoreductase</keyword>
<comment type="pathway">
    <text evidence="3 11">Pyrimidine metabolism; UMP biosynthesis via de novo pathway; orotate from (S)-dihydroorotate (quinone route): step 1/1.</text>
</comment>
<dbReference type="HAMAP" id="MF_00225">
    <property type="entry name" value="DHO_dh_type2"/>
    <property type="match status" value="1"/>
</dbReference>
<keyword evidence="11" id="KW-1003">Cell membrane</keyword>
<dbReference type="RefSeq" id="WP_028387008.1">
    <property type="nucleotide sequence ID" value="NZ_CAAAHN010000001.1"/>
</dbReference>
<dbReference type="InterPro" id="IPR001295">
    <property type="entry name" value="Dihydroorotate_DH_CS"/>
</dbReference>
<dbReference type="STRING" id="45065.Lgee_0921"/>
<comment type="similarity">
    <text evidence="4 11">Belongs to the dihydroorotate dehydrogenase family. Type 2 subfamily.</text>
</comment>
<dbReference type="PIRSF" id="PIRSF000164">
    <property type="entry name" value="DHO_oxidase"/>
    <property type="match status" value="1"/>
</dbReference>
<feature type="binding site" evidence="11">
    <location>
        <begin position="240"/>
        <end position="241"/>
    </location>
    <ligand>
        <name>substrate</name>
    </ligand>
</feature>
<evidence type="ECO:0000313" key="13">
    <source>
        <dbReference type="Proteomes" id="UP000054785"/>
    </source>
</evidence>
<evidence type="ECO:0000256" key="6">
    <source>
        <dbReference type="ARBA" id="ARBA00022643"/>
    </source>
</evidence>
<dbReference type="GO" id="GO:0005737">
    <property type="term" value="C:cytoplasm"/>
    <property type="evidence" value="ECO:0007669"/>
    <property type="project" value="InterPro"/>
</dbReference>
<feature type="active site" description="Nucleophile" evidence="11">
    <location>
        <position position="169"/>
    </location>
</feature>
<feature type="binding site" evidence="11">
    <location>
        <position position="239"/>
    </location>
    <ligand>
        <name>FMN</name>
        <dbReference type="ChEBI" id="CHEBI:58210"/>
    </ligand>
</feature>
<comment type="cofactor">
    <cofactor evidence="11">
        <name>FMN</name>
        <dbReference type="ChEBI" id="CHEBI:58210"/>
    </cofactor>
    <text evidence="11">Binds 1 FMN per subunit.</text>
</comment>
<evidence type="ECO:0000256" key="5">
    <source>
        <dbReference type="ARBA" id="ARBA00022630"/>
    </source>
</evidence>
<dbReference type="Pfam" id="PF01180">
    <property type="entry name" value="DHO_dh"/>
    <property type="match status" value="1"/>
</dbReference>
<feature type="binding site" evidence="11">
    <location>
        <begin position="312"/>
        <end position="313"/>
    </location>
    <ligand>
        <name>FMN</name>
        <dbReference type="ChEBI" id="CHEBI:58210"/>
    </ligand>
</feature>
<dbReference type="NCBIfam" id="NF003644">
    <property type="entry name" value="PRK05286.1-1"/>
    <property type="match status" value="1"/>
</dbReference>
<dbReference type="Proteomes" id="UP000054785">
    <property type="component" value="Unassembled WGS sequence"/>
</dbReference>
<keyword evidence="7 11" id="KW-0665">Pyrimidine biosynthesis</keyword>
<comment type="caution">
    <text evidence="12">The sequence shown here is derived from an EMBL/GenBank/DDBJ whole genome shotgun (WGS) entry which is preliminary data.</text>
</comment>
<dbReference type="NCBIfam" id="NF003646">
    <property type="entry name" value="PRK05286.1-4"/>
    <property type="match status" value="1"/>
</dbReference>
<evidence type="ECO:0000313" key="12">
    <source>
        <dbReference type="EMBL" id="KTD00657.1"/>
    </source>
</evidence>